<evidence type="ECO:0000313" key="1">
    <source>
        <dbReference type="EMBL" id="KQK07111.1"/>
    </source>
</evidence>
<dbReference type="EnsemblPlants" id="KQK07111">
    <property type="protein sequence ID" value="KQK07111"/>
    <property type="gene ID" value="BRADI_2g33123v3"/>
</dbReference>
<organism evidence="1">
    <name type="scientific">Brachypodium distachyon</name>
    <name type="common">Purple false brome</name>
    <name type="synonym">Trachynia distachya</name>
    <dbReference type="NCBI Taxonomy" id="15368"/>
    <lineage>
        <taxon>Eukaryota</taxon>
        <taxon>Viridiplantae</taxon>
        <taxon>Streptophyta</taxon>
        <taxon>Embryophyta</taxon>
        <taxon>Tracheophyta</taxon>
        <taxon>Spermatophyta</taxon>
        <taxon>Magnoliopsida</taxon>
        <taxon>Liliopsida</taxon>
        <taxon>Poales</taxon>
        <taxon>Poaceae</taxon>
        <taxon>BOP clade</taxon>
        <taxon>Pooideae</taxon>
        <taxon>Stipodae</taxon>
        <taxon>Brachypodieae</taxon>
        <taxon>Brachypodium</taxon>
    </lineage>
</organism>
<dbReference type="Gramene" id="KQK07111">
    <property type="protein sequence ID" value="KQK07111"/>
    <property type="gene ID" value="BRADI_2g33123v3"/>
</dbReference>
<dbReference type="InParanoid" id="A0A0Q3G6Y8"/>
<protein>
    <submittedName>
        <fullName evidence="1 2">Uncharacterized protein</fullName>
    </submittedName>
</protein>
<dbReference type="EMBL" id="CM000881">
    <property type="protein sequence ID" value="KQK07111.1"/>
    <property type="molecule type" value="Genomic_DNA"/>
</dbReference>
<dbReference type="Proteomes" id="UP000008810">
    <property type="component" value="Chromosome 2"/>
</dbReference>
<name>A0A0Q3G6Y8_BRADI</name>
<gene>
    <name evidence="1" type="ORF">BRADI_2g33123v3</name>
</gene>
<keyword evidence="3" id="KW-1185">Reference proteome</keyword>
<dbReference type="AlphaFoldDB" id="A0A0Q3G6Y8"/>
<sequence>MDLRPRRAKILEEQEPQTNLGESGEMVAVPAAAAVGFVGVAWTCRGIVGVARGFVGRRGVVCRKECSPGLSFTPPRTRRGRPKTRRLSWSRRQDEATARIELRLWQRSLRRRVTA</sequence>
<reference evidence="1" key="2">
    <citation type="submission" date="2017-06" db="EMBL/GenBank/DDBJ databases">
        <title>WGS assembly of Brachypodium distachyon.</title>
        <authorList>
            <consortium name="The International Brachypodium Initiative"/>
            <person name="Lucas S."/>
            <person name="Harmon-Smith M."/>
            <person name="Lail K."/>
            <person name="Tice H."/>
            <person name="Grimwood J."/>
            <person name="Bruce D."/>
            <person name="Barry K."/>
            <person name="Shu S."/>
            <person name="Lindquist E."/>
            <person name="Wang M."/>
            <person name="Pitluck S."/>
            <person name="Vogel J.P."/>
            <person name="Garvin D.F."/>
            <person name="Mockler T.C."/>
            <person name="Schmutz J."/>
            <person name="Rokhsar D."/>
            <person name="Bevan M.W."/>
        </authorList>
    </citation>
    <scope>NUCLEOTIDE SEQUENCE</scope>
    <source>
        <strain evidence="1">Bd21</strain>
    </source>
</reference>
<reference evidence="1 2" key="1">
    <citation type="journal article" date="2010" name="Nature">
        <title>Genome sequencing and analysis of the model grass Brachypodium distachyon.</title>
        <authorList>
            <consortium name="International Brachypodium Initiative"/>
        </authorList>
    </citation>
    <scope>NUCLEOTIDE SEQUENCE [LARGE SCALE GENOMIC DNA]</scope>
    <source>
        <strain evidence="1 2">Bd21</strain>
    </source>
</reference>
<reference evidence="2" key="3">
    <citation type="submission" date="2018-08" db="UniProtKB">
        <authorList>
            <consortium name="EnsemblPlants"/>
        </authorList>
    </citation>
    <scope>IDENTIFICATION</scope>
    <source>
        <strain evidence="2">cv. Bd21</strain>
    </source>
</reference>
<evidence type="ECO:0000313" key="3">
    <source>
        <dbReference type="Proteomes" id="UP000008810"/>
    </source>
</evidence>
<evidence type="ECO:0000313" key="2">
    <source>
        <dbReference type="EnsemblPlants" id="KQK07111"/>
    </source>
</evidence>
<accession>A0A0Q3G6Y8</accession>
<proteinExistence type="predicted"/>